<dbReference type="SMART" id="SM00062">
    <property type="entry name" value="PBPb"/>
    <property type="match status" value="1"/>
</dbReference>
<dbReference type="RefSeq" id="WP_339561724.1">
    <property type="nucleotide sequence ID" value="NZ_JBBGZH010000002.1"/>
</dbReference>
<protein>
    <submittedName>
        <fullName evidence="3">Transporter substrate-binding domain-containing protein</fullName>
    </submittedName>
</protein>
<dbReference type="Gene3D" id="3.40.190.10">
    <property type="entry name" value="Periplasmic binding protein-like II"/>
    <property type="match status" value="2"/>
</dbReference>
<feature type="domain" description="Solute-binding protein family 3/N-terminal" evidence="2">
    <location>
        <begin position="25"/>
        <end position="243"/>
    </location>
</feature>
<dbReference type="PANTHER" id="PTHR35936">
    <property type="entry name" value="MEMBRANE-BOUND LYTIC MUREIN TRANSGLYCOSYLASE F"/>
    <property type="match status" value="1"/>
</dbReference>
<reference evidence="3 4" key="1">
    <citation type="submission" date="2023-12" db="EMBL/GenBank/DDBJ databases">
        <title>Gut-associated functions are favored during microbiome assembly across C. elegans life.</title>
        <authorList>
            <person name="Zimmermann J."/>
        </authorList>
    </citation>
    <scope>NUCLEOTIDE SEQUENCE [LARGE SCALE GENOMIC DNA]</scope>
    <source>
        <strain evidence="3 4">MYb71</strain>
    </source>
</reference>
<keyword evidence="4" id="KW-1185">Reference proteome</keyword>
<keyword evidence="1" id="KW-0732">Signal</keyword>
<evidence type="ECO:0000256" key="1">
    <source>
        <dbReference type="ARBA" id="ARBA00022729"/>
    </source>
</evidence>
<dbReference type="Proteomes" id="UP001375812">
    <property type="component" value="Unassembled WGS sequence"/>
</dbReference>
<proteinExistence type="predicted"/>
<dbReference type="InterPro" id="IPR001638">
    <property type="entry name" value="Solute-binding_3/MltF_N"/>
</dbReference>
<organism evidence="3 4">
    <name type="scientific">Ochrobactrum vermis</name>
    <dbReference type="NCBI Taxonomy" id="1827297"/>
    <lineage>
        <taxon>Bacteria</taxon>
        <taxon>Pseudomonadati</taxon>
        <taxon>Pseudomonadota</taxon>
        <taxon>Alphaproteobacteria</taxon>
        <taxon>Hyphomicrobiales</taxon>
        <taxon>Brucellaceae</taxon>
        <taxon>Brucella/Ochrobactrum group</taxon>
        <taxon>Ochrobactrum</taxon>
    </lineage>
</organism>
<sequence length="254" mass="26997">MTASTGAKADTCETKFNFEPIKAGVLTVALTNTPPYSVEKDGVSGIDGDLLQKFAKDNCLKIEYEIFSYPAAVSAVQTGRADIAIGGFYRTAARAKVVALSNAVYLDQVSVESKEGFETVDQLKGKSVGTVEGYSWVGDLEKLYENVKTYPSSLNLAQDVQAGRIDAGIEGFGAAADLTKGTDVKVKLYQPDPRVKATTLPTQTAFLMSNSNAPFASAVNESLENYRKAGAIAEVLTSYGLPTSAADVGDNKEY</sequence>
<gene>
    <name evidence="3" type="ORF">WH297_14350</name>
</gene>
<evidence type="ECO:0000259" key="2">
    <source>
        <dbReference type="SMART" id="SM00062"/>
    </source>
</evidence>
<dbReference type="Pfam" id="PF00497">
    <property type="entry name" value="SBP_bac_3"/>
    <property type="match status" value="1"/>
</dbReference>
<dbReference type="EMBL" id="JBBGZH010000002">
    <property type="protein sequence ID" value="MEJ5020903.1"/>
    <property type="molecule type" value="Genomic_DNA"/>
</dbReference>
<comment type="caution">
    <text evidence="3">The sequence shown here is derived from an EMBL/GenBank/DDBJ whole genome shotgun (WGS) entry which is preliminary data.</text>
</comment>
<dbReference type="SUPFAM" id="SSF53850">
    <property type="entry name" value="Periplasmic binding protein-like II"/>
    <property type="match status" value="1"/>
</dbReference>
<evidence type="ECO:0000313" key="3">
    <source>
        <dbReference type="EMBL" id="MEJ5020903.1"/>
    </source>
</evidence>
<name>A0ABU8PF74_9HYPH</name>
<dbReference type="PANTHER" id="PTHR35936:SF17">
    <property type="entry name" value="ARGININE-BINDING EXTRACELLULAR PROTEIN ARTP"/>
    <property type="match status" value="1"/>
</dbReference>
<evidence type="ECO:0000313" key="4">
    <source>
        <dbReference type="Proteomes" id="UP001375812"/>
    </source>
</evidence>
<accession>A0ABU8PF74</accession>